<name>A0A429XV73_9BACI</name>
<organism evidence="3 4">
    <name type="scientific">Siminovitchia acidinfaciens</name>
    <dbReference type="NCBI Taxonomy" id="2321395"/>
    <lineage>
        <taxon>Bacteria</taxon>
        <taxon>Bacillati</taxon>
        <taxon>Bacillota</taxon>
        <taxon>Bacilli</taxon>
        <taxon>Bacillales</taxon>
        <taxon>Bacillaceae</taxon>
        <taxon>Siminovitchia</taxon>
    </lineage>
</organism>
<dbReference type="AlphaFoldDB" id="A0A429XV73"/>
<dbReference type="OrthoDB" id="7019976at2"/>
<comment type="caution">
    <text evidence="3">The sequence shown here is derived from an EMBL/GenBank/DDBJ whole genome shotgun (WGS) entry which is preliminary data.</text>
</comment>
<gene>
    <name evidence="3" type="ORF">D4T97_017630</name>
</gene>
<dbReference type="Pfam" id="PF12996">
    <property type="entry name" value="DUF3880"/>
    <property type="match status" value="1"/>
</dbReference>
<dbReference type="RefSeq" id="WP_126052087.1">
    <property type="nucleotide sequence ID" value="NZ_QYTV02000010.1"/>
</dbReference>
<evidence type="ECO:0000259" key="1">
    <source>
        <dbReference type="Pfam" id="PF12996"/>
    </source>
</evidence>
<sequence>MKILLVMTADVFYLSFGRALESLGHEIFRLVTIDEKLLEEAILTFKPDMLVDMGWDVEHWKKDILAKVCKRYNLFHLYFAEEDWLHFKSWSKPYALEVSPDFVLTRSASCIPKYARIGIKSAQLDVGSNLELHRPVPLNSDFACDVSVVVNPQFKFKIFRRKSIANLVIPLFDESYNVKIWGKGWKRVKRYYKKSPKPEMLQGILPFHYTPHVYNSSKINISVQSVRKQISNRTYDILASGGFLLTSDTPAVREILRPGVHCEVSSSPEETLEKISYYLKHDQIRRDIAKKGYEYAKKKFGYQNTIPQVWPEVEEAWKKYQQNKDK</sequence>
<dbReference type="InterPro" id="IPR055259">
    <property type="entry name" value="YkvP/CgeB_Glyco_trans-like"/>
</dbReference>
<keyword evidence="4" id="KW-1185">Reference proteome</keyword>
<reference evidence="3" key="1">
    <citation type="submission" date="2018-12" db="EMBL/GenBank/DDBJ databases">
        <authorList>
            <person name="Sun L."/>
            <person name="Chen Z."/>
        </authorList>
    </citation>
    <scope>NUCLEOTIDE SEQUENCE [LARGE SCALE GENOMIC DNA]</scope>
    <source>
        <strain evidence="3">3-2-2</strain>
    </source>
</reference>
<dbReference type="Proteomes" id="UP000287156">
    <property type="component" value="Unassembled WGS sequence"/>
</dbReference>
<dbReference type="Gene3D" id="3.40.50.2000">
    <property type="entry name" value="Glycogen Phosphorylase B"/>
    <property type="match status" value="1"/>
</dbReference>
<evidence type="ECO:0000313" key="4">
    <source>
        <dbReference type="Proteomes" id="UP000287156"/>
    </source>
</evidence>
<feature type="domain" description="Spore protein YkvP/CgeB glycosyl transferase-like" evidence="2">
    <location>
        <begin position="167"/>
        <end position="306"/>
    </location>
</feature>
<proteinExistence type="predicted"/>
<dbReference type="InterPro" id="IPR024542">
    <property type="entry name" value="YkvP_N"/>
</dbReference>
<dbReference type="Pfam" id="PF13524">
    <property type="entry name" value="Glyco_trans_1_2"/>
    <property type="match status" value="1"/>
</dbReference>
<protein>
    <submittedName>
        <fullName evidence="3">Spore coat protein</fullName>
    </submittedName>
</protein>
<evidence type="ECO:0000313" key="3">
    <source>
        <dbReference type="EMBL" id="RST72089.1"/>
    </source>
</evidence>
<dbReference type="EMBL" id="QYTV02000010">
    <property type="protein sequence ID" value="RST72089.1"/>
    <property type="molecule type" value="Genomic_DNA"/>
</dbReference>
<evidence type="ECO:0000259" key="2">
    <source>
        <dbReference type="Pfam" id="PF13524"/>
    </source>
</evidence>
<dbReference type="SUPFAM" id="SSF53756">
    <property type="entry name" value="UDP-Glycosyltransferase/glycogen phosphorylase"/>
    <property type="match status" value="1"/>
</dbReference>
<accession>A0A429XV73</accession>
<feature type="domain" description="Spore protein YkvP N-terminal" evidence="1">
    <location>
        <begin position="3"/>
        <end position="105"/>
    </location>
</feature>